<proteinExistence type="inferred from homology"/>
<keyword evidence="6" id="KW-1185">Reference proteome</keyword>
<comment type="similarity">
    <text evidence="1">Belongs to the TRAFAC class TrmE-Era-EngA-EngB-Septin-like GTPase superfamily. AIG1/Toc34/Toc159-like paraseptin GTPase family. IAN subfamily.</text>
</comment>
<sequence length="358" mass="40953">MTSRRKPCFDLLLLGKTGHGKSATGNSILGWKAFKSSSSTSSVTYDVKVARAERRICSVMVVDGPGTGETRLNVEQAVEKSVKDLSKAMSMSSGGFYAFILVYRFGIRFTREEQDALNFLKGMLGDDVFRKFGVCVMTCGDSFLDAMEEEGTPYMKPLDWCKSQDNKFADFIEECGGRVVLFNNRSRDQNTKRKQVAQLLRVVQTLPNNGARYTNVQFVLMEGERRKLILKAKLPQLEENIKTECGLLAQSLEGIRMDQADASRKVEHLKMKANQLKMEIYLRDEGTGVVEPLKSVVESFLHRAEKFEMARVEKELEKRAEEQWRLEKELEESRREFERRRAEAQRQEEESESFCLIS</sequence>
<dbReference type="Proteomes" id="UP000694888">
    <property type="component" value="Unplaced"/>
</dbReference>
<evidence type="ECO:0000256" key="4">
    <source>
        <dbReference type="SAM" id="MobiDB-lite"/>
    </source>
</evidence>
<dbReference type="RefSeq" id="XP_005113116.1">
    <property type="nucleotide sequence ID" value="XM_005113059.3"/>
</dbReference>
<reference evidence="7" key="1">
    <citation type="submission" date="2025-08" db="UniProtKB">
        <authorList>
            <consortium name="RefSeq"/>
        </authorList>
    </citation>
    <scope>IDENTIFICATION</scope>
</reference>
<keyword evidence="3" id="KW-0342">GTP-binding</keyword>
<dbReference type="PANTHER" id="PTHR10903">
    <property type="entry name" value="GTPASE, IMAP FAMILY MEMBER-RELATED"/>
    <property type="match status" value="1"/>
</dbReference>
<evidence type="ECO:0000313" key="7">
    <source>
        <dbReference type="RefSeq" id="XP_005113116.1"/>
    </source>
</evidence>
<evidence type="ECO:0000256" key="3">
    <source>
        <dbReference type="ARBA" id="ARBA00023134"/>
    </source>
</evidence>
<keyword evidence="2" id="KW-0547">Nucleotide-binding</keyword>
<protein>
    <submittedName>
        <fullName evidence="7">Immune-associated nucleotide-binding protein 9</fullName>
    </submittedName>
</protein>
<evidence type="ECO:0000256" key="1">
    <source>
        <dbReference type="ARBA" id="ARBA00008535"/>
    </source>
</evidence>
<feature type="compositionally biased region" description="Basic and acidic residues" evidence="4">
    <location>
        <begin position="329"/>
        <end position="348"/>
    </location>
</feature>
<dbReference type="InterPro" id="IPR006703">
    <property type="entry name" value="G_AIG1"/>
</dbReference>
<name>A0ABM0KAU2_APLCA</name>
<evidence type="ECO:0000259" key="5">
    <source>
        <dbReference type="PROSITE" id="PS51720"/>
    </source>
</evidence>
<gene>
    <name evidence="7" type="primary">LOC101859619</name>
</gene>
<dbReference type="InterPro" id="IPR027417">
    <property type="entry name" value="P-loop_NTPase"/>
</dbReference>
<dbReference type="Gene3D" id="3.40.50.300">
    <property type="entry name" value="P-loop containing nucleotide triphosphate hydrolases"/>
    <property type="match status" value="1"/>
</dbReference>
<dbReference type="PROSITE" id="PS51720">
    <property type="entry name" value="G_AIG1"/>
    <property type="match status" value="1"/>
</dbReference>
<feature type="region of interest" description="Disordered" evidence="4">
    <location>
        <begin position="329"/>
        <end position="358"/>
    </location>
</feature>
<dbReference type="Pfam" id="PF04548">
    <property type="entry name" value="AIG1"/>
    <property type="match status" value="1"/>
</dbReference>
<evidence type="ECO:0000256" key="2">
    <source>
        <dbReference type="ARBA" id="ARBA00022741"/>
    </source>
</evidence>
<dbReference type="GeneID" id="101859619"/>
<dbReference type="SUPFAM" id="SSF52540">
    <property type="entry name" value="P-loop containing nucleoside triphosphate hydrolases"/>
    <property type="match status" value="1"/>
</dbReference>
<organism evidence="6 7">
    <name type="scientific">Aplysia californica</name>
    <name type="common">California sea hare</name>
    <dbReference type="NCBI Taxonomy" id="6500"/>
    <lineage>
        <taxon>Eukaryota</taxon>
        <taxon>Metazoa</taxon>
        <taxon>Spiralia</taxon>
        <taxon>Lophotrochozoa</taxon>
        <taxon>Mollusca</taxon>
        <taxon>Gastropoda</taxon>
        <taxon>Heterobranchia</taxon>
        <taxon>Euthyneura</taxon>
        <taxon>Tectipleura</taxon>
        <taxon>Aplysiida</taxon>
        <taxon>Aplysioidea</taxon>
        <taxon>Aplysiidae</taxon>
        <taxon>Aplysia</taxon>
    </lineage>
</organism>
<evidence type="ECO:0000313" key="6">
    <source>
        <dbReference type="Proteomes" id="UP000694888"/>
    </source>
</evidence>
<feature type="domain" description="AIG1-type G" evidence="5">
    <location>
        <begin position="6"/>
        <end position="222"/>
    </location>
</feature>
<accession>A0ABM0KAU2</accession>
<dbReference type="PANTHER" id="PTHR10903:SF188">
    <property type="entry name" value="GTPASE IMAP FAMILY MEMBER 2-LIKE-RELATED"/>
    <property type="match status" value="1"/>
</dbReference>
<dbReference type="InterPro" id="IPR045058">
    <property type="entry name" value="GIMA/IAN/Toc"/>
</dbReference>